<dbReference type="InterPro" id="IPR055270">
    <property type="entry name" value="Glyco_tran_10_C"/>
</dbReference>
<dbReference type="InterPro" id="IPR001503">
    <property type="entry name" value="Glyco_trans_10"/>
</dbReference>
<evidence type="ECO:0000256" key="3">
    <source>
        <dbReference type="ARBA" id="ARBA00008919"/>
    </source>
</evidence>
<dbReference type="EC" id="2.4.1.-" evidence="7"/>
<dbReference type="GO" id="GO:0032580">
    <property type="term" value="C:Golgi cisterna membrane"/>
    <property type="evidence" value="ECO:0007669"/>
    <property type="project" value="UniProtKB-SubCell"/>
</dbReference>
<name>A0AAW0XJY8_CHEQU</name>
<dbReference type="AlphaFoldDB" id="A0AAW0XJY8"/>
<comment type="similarity">
    <text evidence="3 7">Belongs to the glycosyltransferase 10 family.</text>
</comment>
<dbReference type="GO" id="GO:0000139">
    <property type="term" value="C:Golgi membrane"/>
    <property type="evidence" value="ECO:0007669"/>
    <property type="project" value="UniProtKB-SubCell"/>
</dbReference>
<keyword evidence="4 7" id="KW-0328">Glycosyltransferase</keyword>
<reference evidence="9 10" key="1">
    <citation type="journal article" date="2024" name="BMC Genomics">
        <title>Genome assembly of redclaw crayfish (Cherax quadricarinatus) provides insights into its immune adaptation and hypoxia tolerance.</title>
        <authorList>
            <person name="Liu Z."/>
            <person name="Zheng J."/>
            <person name="Li H."/>
            <person name="Fang K."/>
            <person name="Wang S."/>
            <person name="He J."/>
            <person name="Zhou D."/>
            <person name="Weng S."/>
            <person name="Chi M."/>
            <person name="Gu Z."/>
            <person name="He J."/>
            <person name="Li F."/>
            <person name="Wang M."/>
        </authorList>
    </citation>
    <scope>NUCLEOTIDE SEQUENCE [LARGE SCALE GENOMIC DNA]</scope>
    <source>
        <strain evidence="9">ZL_2023a</strain>
    </source>
</reference>
<comment type="caution">
    <text evidence="9">The sequence shown here is derived from an EMBL/GenBank/DDBJ whole genome shotgun (WGS) entry which is preliminary data.</text>
</comment>
<proteinExistence type="inferred from homology"/>
<dbReference type="PANTHER" id="PTHR48438">
    <property type="entry name" value="ALPHA-(1,3)-FUCOSYLTRANSFERASE C-RELATED"/>
    <property type="match status" value="1"/>
</dbReference>
<dbReference type="InterPro" id="IPR038577">
    <property type="entry name" value="GT10-like_C_sf"/>
</dbReference>
<evidence type="ECO:0000256" key="2">
    <source>
        <dbReference type="ARBA" id="ARBA00004922"/>
    </source>
</evidence>
<keyword evidence="7" id="KW-0812">Transmembrane</keyword>
<dbReference type="Gene3D" id="3.40.50.11660">
    <property type="entry name" value="Glycosyl transferase family 10, C-terminal domain"/>
    <property type="match status" value="1"/>
</dbReference>
<evidence type="ECO:0000256" key="7">
    <source>
        <dbReference type="RuleBase" id="RU003832"/>
    </source>
</evidence>
<comment type="pathway">
    <text evidence="2">Protein modification; protein glycosylation.</text>
</comment>
<organism evidence="9 10">
    <name type="scientific">Cherax quadricarinatus</name>
    <name type="common">Australian red claw crayfish</name>
    <dbReference type="NCBI Taxonomy" id="27406"/>
    <lineage>
        <taxon>Eukaryota</taxon>
        <taxon>Metazoa</taxon>
        <taxon>Ecdysozoa</taxon>
        <taxon>Arthropoda</taxon>
        <taxon>Crustacea</taxon>
        <taxon>Multicrustacea</taxon>
        <taxon>Malacostraca</taxon>
        <taxon>Eumalacostraca</taxon>
        <taxon>Eucarida</taxon>
        <taxon>Decapoda</taxon>
        <taxon>Pleocyemata</taxon>
        <taxon>Astacidea</taxon>
        <taxon>Parastacoidea</taxon>
        <taxon>Parastacidae</taxon>
        <taxon>Cherax</taxon>
    </lineage>
</organism>
<sequence length="271" mass="31366">MTYHSESDIIAFHGYFLSIGATVRPLRPNLMSEHADAMRRYVEALERGDTLEKVMGPSWRSFVKRPKVVAWMSGHCPTNSKREAYVAELSKYITVDKYGGCGDKPCYTRHPISDLCWKNVLMGNYSFYMSLENNLCDEYITEKLYNPLLHNLVPIVYGGSDYDRFLPPLSYINARHYHPRELARLLTRLHQDPVAYGRYHVWRGYFQAKILGSMCELCSRLHTDTTTSYHTDVPKWRMTSGRCKAVPYNMFNSTVGKGAWRTIISTNYDTI</sequence>
<keyword evidence="5 7" id="KW-0808">Transferase</keyword>
<evidence type="ECO:0000256" key="1">
    <source>
        <dbReference type="ARBA" id="ARBA00004323"/>
    </source>
</evidence>
<dbReference type="Pfam" id="PF00852">
    <property type="entry name" value="Glyco_transf_10"/>
    <property type="match status" value="1"/>
</dbReference>
<evidence type="ECO:0000256" key="6">
    <source>
        <dbReference type="ARBA" id="ARBA00023034"/>
    </source>
</evidence>
<keyword evidence="10" id="KW-1185">Reference proteome</keyword>
<evidence type="ECO:0000256" key="5">
    <source>
        <dbReference type="ARBA" id="ARBA00022679"/>
    </source>
</evidence>
<protein>
    <recommendedName>
        <fullName evidence="7">Fucosyltransferase</fullName>
        <ecNumber evidence="7">2.4.1.-</ecNumber>
    </recommendedName>
</protein>
<feature type="domain" description="Fucosyltransferase C-terminal" evidence="8">
    <location>
        <begin position="64"/>
        <end position="236"/>
    </location>
</feature>
<keyword evidence="6 7" id="KW-0333">Golgi apparatus</keyword>
<evidence type="ECO:0000256" key="4">
    <source>
        <dbReference type="ARBA" id="ARBA00022676"/>
    </source>
</evidence>
<comment type="subcellular location">
    <subcellularLocation>
        <location evidence="1">Golgi apparatus membrane</location>
        <topology evidence="1">Single-pass type II membrane protein</topology>
    </subcellularLocation>
    <subcellularLocation>
        <location evidence="7">Golgi apparatus</location>
        <location evidence="7">Golgi stack membrane</location>
        <topology evidence="7">Single-pass type II membrane protein</topology>
    </subcellularLocation>
</comment>
<dbReference type="SUPFAM" id="SSF53756">
    <property type="entry name" value="UDP-Glycosyltransferase/glycogen phosphorylase"/>
    <property type="match status" value="1"/>
</dbReference>
<dbReference type="GO" id="GO:0008417">
    <property type="term" value="F:fucosyltransferase activity"/>
    <property type="evidence" value="ECO:0007669"/>
    <property type="project" value="InterPro"/>
</dbReference>
<evidence type="ECO:0000313" key="10">
    <source>
        <dbReference type="Proteomes" id="UP001445076"/>
    </source>
</evidence>
<dbReference type="Proteomes" id="UP001445076">
    <property type="component" value="Unassembled WGS sequence"/>
</dbReference>
<evidence type="ECO:0000259" key="8">
    <source>
        <dbReference type="Pfam" id="PF00852"/>
    </source>
</evidence>
<dbReference type="EMBL" id="JARKIK010000036">
    <property type="protein sequence ID" value="KAK8739628.1"/>
    <property type="molecule type" value="Genomic_DNA"/>
</dbReference>
<evidence type="ECO:0000313" key="9">
    <source>
        <dbReference type="EMBL" id="KAK8739628.1"/>
    </source>
</evidence>
<keyword evidence="7" id="KW-0472">Membrane</keyword>
<dbReference type="PANTHER" id="PTHR48438:SF1">
    <property type="entry name" value="ALPHA-(1,3)-FUCOSYLTRANSFERASE C-RELATED"/>
    <property type="match status" value="1"/>
</dbReference>
<gene>
    <name evidence="9" type="ORF">OTU49_003435</name>
</gene>
<accession>A0AAW0XJY8</accession>